<dbReference type="RefSeq" id="WP_102993023.1">
    <property type="nucleotide sequence ID" value="NZ_FXTU01000002.1"/>
</dbReference>
<keyword evidence="5 6" id="KW-0456">Lyase</keyword>
<accession>A0AA45WM03</accession>
<keyword evidence="9" id="KW-1185">Reference proteome</keyword>
<dbReference type="InterPro" id="IPR001303">
    <property type="entry name" value="Aldolase_II/adducin_N"/>
</dbReference>
<dbReference type="GO" id="GO:0019509">
    <property type="term" value="P:L-methionine salvage from methylthioadenosine"/>
    <property type="evidence" value="ECO:0007669"/>
    <property type="project" value="UniProtKB-UniRule"/>
</dbReference>
<proteinExistence type="inferred from homology"/>
<dbReference type="NCBIfam" id="NF005244">
    <property type="entry name" value="PRK06754.1"/>
    <property type="match status" value="1"/>
</dbReference>
<dbReference type="PANTHER" id="PTHR10640">
    <property type="entry name" value="METHYLTHIORIBULOSE-1-PHOSPHATE DEHYDRATASE"/>
    <property type="match status" value="1"/>
</dbReference>
<dbReference type="HAMAP" id="MF_01677">
    <property type="entry name" value="Salvage_MtnB"/>
    <property type="match status" value="1"/>
</dbReference>
<dbReference type="Proteomes" id="UP001157946">
    <property type="component" value="Unassembled WGS sequence"/>
</dbReference>
<reference evidence="8" key="1">
    <citation type="submission" date="2017-05" db="EMBL/GenBank/DDBJ databases">
        <authorList>
            <person name="Varghese N."/>
            <person name="Submissions S."/>
        </authorList>
    </citation>
    <scope>NUCLEOTIDE SEQUENCE</scope>
    <source>
        <strain evidence="8">DSM 45262</strain>
    </source>
</reference>
<dbReference type="SMART" id="SM01007">
    <property type="entry name" value="Aldolase_II"/>
    <property type="match status" value="1"/>
</dbReference>
<comment type="function">
    <text evidence="6">Catalyzes the dehydration of methylthioribulose-1-phosphate (MTRu-1-P) into 2,3-diketo-5-methylthiopentyl-1-phosphate (DK-MTP-1-P).</text>
</comment>
<evidence type="ECO:0000256" key="1">
    <source>
        <dbReference type="ARBA" id="ARBA00022605"/>
    </source>
</evidence>
<dbReference type="EMBL" id="FXTU01000002">
    <property type="protein sequence ID" value="SMP13034.1"/>
    <property type="molecule type" value="Genomic_DNA"/>
</dbReference>
<dbReference type="InterPro" id="IPR036409">
    <property type="entry name" value="Aldolase_II/adducin_N_sf"/>
</dbReference>
<dbReference type="NCBIfam" id="TIGR03328">
    <property type="entry name" value="salvage_mtnB"/>
    <property type="match status" value="1"/>
</dbReference>
<evidence type="ECO:0000259" key="7">
    <source>
        <dbReference type="SMART" id="SM01007"/>
    </source>
</evidence>
<keyword evidence="3 6" id="KW-0862">Zinc</keyword>
<evidence type="ECO:0000256" key="5">
    <source>
        <dbReference type="ARBA" id="ARBA00023239"/>
    </source>
</evidence>
<evidence type="ECO:0000313" key="8">
    <source>
        <dbReference type="EMBL" id="SMP13034.1"/>
    </source>
</evidence>
<protein>
    <recommendedName>
        <fullName evidence="6">Methylthioribulose-1-phosphate dehydratase</fullName>
        <shortName evidence="6">MTRu-1-P dehydratase</shortName>
        <ecNumber evidence="6">4.2.1.109</ecNumber>
    </recommendedName>
</protein>
<dbReference type="EC" id="4.2.1.109" evidence="6"/>
<dbReference type="AlphaFoldDB" id="A0AA45WM03"/>
<comment type="similarity">
    <text evidence="6">Belongs to the aldolase class II family. MtnB subfamily.</text>
</comment>
<dbReference type="InterPro" id="IPR017714">
    <property type="entry name" value="MethylthioRu-1-P_deHdtase_MtnB"/>
</dbReference>
<organism evidence="8 9">
    <name type="scientific">Laceyella tengchongensis</name>
    <dbReference type="NCBI Taxonomy" id="574699"/>
    <lineage>
        <taxon>Bacteria</taxon>
        <taxon>Bacillati</taxon>
        <taxon>Bacillota</taxon>
        <taxon>Bacilli</taxon>
        <taxon>Bacillales</taxon>
        <taxon>Thermoactinomycetaceae</taxon>
        <taxon>Laceyella</taxon>
    </lineage>
</organism>
<feature type="binding site" evidence="6">
    <location>
        <position position="97"/>
    </location>
    <ligand>
        <name>Zn(2+)</name>
        <dbReference type="ChEBI" id="CHEBI:29105"/>
    </ligand>
</feature>
<evidence type="ECO:0000256" key="3">
    <source>
        <dbReference type="ARBA" id="ARBA00022833"/>
    </source>
</evidence>
<dbReference type="PANTHER" id="PTHR10640:SF7">
    <property type="entry name" value="METHYLTHIORIBULOSE-1-PHOSPHATE DEHYDRATASE"/>
    <property type="match status" value="1"/>
</dbReference>
<dbReference type="GO" id="GO:0005737">
    <property type="term" value="C:cytoplasm"/>
    <property type="evidence" value="ECO:0007669"/>
    <property type="project" value="UniProtKB-UniRule"/>
</dbReference>
<evidence type="ECO:0000256" key="2">
    <source>
        <dbReference type="ARBA" id="ARBA00022723"/>
    </source>
</evidence>
<keyword evidence="4 6" id="KW-0486">Methionine biosynthesis</keyword>
<comment type="cofactor">
    <cofactor evidence="6">
        <name>Zn(2+)</name>
        <dbReference type="ChEBI" id="CHEBI:29105"/>
    </cofactor>
    <text evidence="6">Binds 1 zinc ion per subunit.</text>
</comment>
<comment type="pathway">
    <text evidence="6">Amino-acid biosynthesis; L-methionine biosynthesis via salvage pathway; L-methionine from S-methyl-5-thio-alpha-D-ribose 1-phosphate: step 2/6.</text>
</comment>
<dbReference type="GO" id="GO:0046570">
    <property type="term" value="F:methylthioribulose 1-phosphate dehydratase activity"/>
    <property type="evidence" value="ECO:0007669"/>
    <property type="project" value="UniProtKB-UniRule"/>
</dbReference>
<feature type="binding site" evidence="6">
    <location>
        <position position="99"/>
    </location>
    <ligand>
        <name>Zn(2+)</name>
        <dbReference type="ChEBI" id="CHEBI:29105"/>
    </ligand>
</feature>
<evidence type="ECO:0000256" key="6">
    <source>
        <dbReference type="HAMAP-Rule" id="MF_01677"/>
    </source>
</evidence>
<comment type="catalytic activity">
    <reaction evidence="6">
        <text>5-(methylsulfanyl)-D-ribulose 1-phosphate = 5-methylsulfanyl-2,3-dioxopentyl phosphate + H2O</text>
        <dbReference type="Rhea" id="RHEA:15549"/>
        <dbReference type="ChEBI" id="CHEBI:15377"/>
        <dbReference type="ChEBI" id="CHEBI:58548"/>
        <dbReference type="ChEBI" id="CHEBI:58828"/>
        <dbReference type="EC" id="4.2.1.109"/>
    </reaction>
</comment>
<name>A0AA45WM03_9BACL</name>
<keyword evidence="1 6" id="KW-0028">Amino-acid biosynthesis</keyword>
<gene>
    <name evidence="6" type="primary">mtnB</name>
    <name evidence="8" type="ORF">SAMN06265361_102432</name>
</gene>
<keyword evidence="2 6" id="KW-0479">Metal-binding</keyword>
<comment type="caution">
    <text evidence="8">The sequence shown here is derived from an EMBL/GenBank/DDBJ whole genome shotgun (WGS) entry which is preliminary data.</text>
</comment>
<dbReference type="Pfam" id="PF00596">
    <property type="entry name" value="Aldolase_II"/>
    <property type="match status" value="1"/>
</dbReference>
<dbReference type="Gene3D" id="3.40.225.10">
    <property type="entry name" value="Class II aldolase/adducin N-terminal domain"/>
    <property type="match status" value="1"/>
</dbReference>
<evidence type="ECO:0000313" key="9">
    <source>
        <dbReference type="Proteomes" id="UP001157946"/>
    </source>
</evidence>
<dbReference type="GO" id="GO:0008270">
    <property type="term" value="F:zinc ion binding"/>
    <property type="evidence" value="ECO:0007669"/>
    <property type="project" value="UniProtKB-UniRule"/>
</dbReference>
<sequence length="216" mass="24072">MSVVARKWQELAEIKEELAGRDWFPGTSGNLSIKVNDDPLLFLVSASGKDKRKRTMEDFLLVDGEGRVVEDTGLKASAETCIHLEVYRNTTAGCCLHVHTVDNNVVSELYAEQGFVTFRNQELIKAFGIWEEDGEITVPIVENFADLPTLAKEVAGVIETNTKAVLIRNHGVTVWGKDGFEAKKHLEALEFLFSYHLKMLMLQPRWTASPATAAHA</sequence>
<evidence type="ECO:0000256" key="4">
    <source>
        <dbReference type="ARBA" id="ARBA00023167"/>
    </source>
</evidence>
<dbReference type="SUPFAM" id="SSF53639">
    <property type="entry name" value="AraD/HMP-PK domain-like"/>
    <property type="match status" value="1"/>
</dbReference>
<feature type="domain" description="Class II aldolase/adducin N-terminal" evidence="7">
    <location>
        <begin position="9"/>
        <end position="197"/>
    </location>
</feature>